<reference evidence="2" key="1">
    <citation type="submission" date="2020-03" db="EMBL/GenBank/DDBJ databases">
        <authorList>
            <person name="Weist P."/>
        </authorList>
    </citation>
    <scope>NUCLEOTIDE SEQUENCE</scope>
</reference>
<dbReference type="Proteomes" id="UP001153269">
    <property type="component" value="Unassembled WGS sequence"/>
</dbReference>
<name>A0A9N7VMF1_PLEPL</name>
<proteinExistence type="predicted"/>
<evidence type="ECO:0000313" key="2">
    <source>
        <dbReference type="EMBL" id="CAB1453663.1"/>
    </source>
</evidence>
<organism evidence="2 3">
    <name type="scientific">Pleuronectes platessa</name>
    <name type="common">European plaice</name>
    <dbReference type="NCBI Taxonomy" id="8262"/>
    <lineage>
        <taxon>Eukaryota</taxon>
        <taxon>Metazoa</taxon>
        <taxon>Chordata</taxon>
        <taxon>Craniata</taxon>
        <taxon>Vertebrata</taxon>
        <taxon>Euteleostomi</taxon>
        <taxon>Actinopterygii</taxon>
        <taxon>Neopterygii</taxon>
        <taxon>Teleostei</taxon>
        <taxon>Neoteleostei</taxon>
        <taxon>Acanthomorphata</taxon>
        <taxon>Carangaria</taxon>
        <taxon>Pleuronectiformes</taxon>
        <taxon>Pleuronectoidei</taxon>
        <taxon>Pleuronectidae</taxon>
        <taxon>Pleuronectes</taxon>
    </lineage>
</organism>
<dbReference type="EMBL" id="CADEAL010004180">
    <property type="protein sequence ID" value="CAB1453663.1"/>
    <property type="molecule type" value="Genomic_DNA"/>
</dbReference>
<protein>
    <submittedName>
        <fullName evidence="2">Uncharacterized protein</fullName>
    </submittedName>
</protein>
<evidence type="ECO:0000256" key="1">
    <source>
        <dbReference type="SAM" id="MobiDB-lite"/>
    </source>
</evidence>
<evidence type="ECO:0000313" key="3">
    <source>
        <dbReference type="Proteomes" id="UP001153269"/>
    </source>
</evidence>
<accession>A0A9N7VMF1</accession>
<feature type="region of interest" description="Disordered" evidence="1">
    <location>
        <begin position="50"/>
        <end position="70"/>
    </location>
</feature>
<comment type="caution">
    <text evidence="2">The sequence shown here is derived from an EMBL/GenBank/DDBJ whole genome shotgun (WGS) entry which is preliminary data.</text>
</comment>
<sequence>MWRQTDAQQPAKVFEHKQRINRALGMEVTHAHLLAFSHCIISTRGPWGLTDPPPSSVPPSQSHAIRTAHSGPGPQLTFSAVCHDVARGADKPCFSSPPSPQKGGGGAASLNNRCCLSYGDRKAERSSGVEAGRDGGHLSSLFHFHLLARTRPYYLEMQTAAVFSLPINHVMYQQLHRPPALCTLRVGKMSLSAQSQVAVMCANEVRPRKPLGELQVVLTSSPFKRSEVQGNALSSVMPQSAGICVCVGQDPAVLQNLNPSSLATLCQNLHSSRVVGCPALCLGLCSIRLRCLLSSDECEEIQMAGPPSHPSNISTGHGTLELKLGLHQLMTDYSSVGPWEQAGRRRGDSAPSLFCSAAAFALFASSPDCRAGSK</sequence>
<dbReference type="AlphaFoldDB" id="A0A9N7VMF1"/>
<gene>
    <name evidence="2" type="ORF">PLEPLA_LOCUS41419</name>
</gene>
<keyword evidence="3" id="KW-1185">Reference proteome</keyword>